<dbReference type="Proteomes" id="UP000540568">
    <property type="component" value="Unassembled WGS sequence"/>
</dbReference>
<evidence type="ECO:0000313" key="2">
    <source>
        <dbReference type="EMBL" id="MBA8809146.1"/>
    </source>
</evidence>
<reference evidence="2 3" key="1">
    <citation type="submission" date="2020-07" db="EMBL/GenBank/DDBJ databases">
        <title>Sequencing the genomes of 1000 actinobacteria strains.</title>
        <authorList>
            <person name="Klenk H.-P."/>
        </authorList>
    </citation>
    <scope>NUCLEOTIDE SEQUENCE [LARGE SCALE GENOMIC DNA]</scope>
    <source>
        <strain evidence="2 3">DSM 44121</strain>
    </source>
</reference>
<gene>
    <name evidence="2" type="ORF">FHX71_003088</name>
</gene>
<feature type="compositionally biased region" description="Basic and acidic residues" evidence="1">
    <location>
        <begin position="46"/>
        <end position="61"/>
    </location>
</feature>
<accession>A0A7W3JA96</accession>
<name>A0A7W3JA96_9MICO</name>
<evidence type="ECO:0000313" key="3">
    <source>
        <dbReference type="Proteomes" id="UP000540568"/>
    </source>
</evidence>
<evidence type="ECO:0000256" key="1">
    <source>
        <dbReference type="SAM" id="MobiDB-lite"/>
    </source>
</evidence>
<comment type="caution">
    <text evidence="2">The sequence shown here is derived from an EMBL/GenBank/DDBJ whole genome shotgun (WGS) entry which is preliminary data.</text>
</comment>
<feature type="region of interest" description="Disordered" evidence="1">
    <location>
        <begin position="38"/>
        <end position="61"/>
    </location>
</feature>
<dbReference type="AlphaFoldDB" id="A0A7W3JA96"/>
<organism evidence="2 3">
    <name type="scientific">Promicromonospora sukumoe</name>
    <dbReference type="NCBI Taxonomy" id="88382"/>
    <lineage>
        <taxon>Bacteria</taxon>
        <taxon>Bacillati</taxon>
        <taxon>Actinomycetota</taxon>
        <taxon>Actinomycetes</taxon>
        <taxon>Micrococcales</taxon>
        <taxon>Promicromonosporaceae</taxon>
        <taxon>Promicromonospora</taxon>
    </lineage>
</organism>
<proteinExistence type="predicted"/>
<protein>
    <recommendedName>
        <fullName evidence="4">Sporulation related protein</fullName>
    </recommendedName>
</protein>
<dbReference type="EMBL" id="JACGWV010000001">
    <property type="protein sequence ID" value="MBA8809146.1"/>
    <property type="molecule type" value="Genomic_DNA"/>
</dbReference>
<dbReference type="RefSeq" id="WP_182617799.1">
    <property type="nucleotide sequence ID" value="NZ_BAAATF010000003.1"/>
</dbReference>
<keyword evidence="3" id="KW-1185">Reference proteome</keyword>
<sequence>MSNEEQYWYNTETGAVEVGRRSSWSHLMGPYGTRAEAEAALQSAKSRNESWDKDDEDWRNK</sequence>
<evidence type="ECO:0008006" key="4">
    <source>
        <dbReference type="Google" id="ProtNLM"/>
    </source>
</evidence>